<evidence type="ECO:0000256" key="1">
    <source>
        <dbReference type="SAM" id="SignalP"/>
    </source>
</evidence>
<keyword evidence="1" id="KW-0732">Signal</keyword>
<name>A0A8J2RNA3_9CRUS</name>
<organism evidence="2 3">
    <name type="scientific">Daphnia galeata</name>
    <dbReference type="NCBI Taxonomy" id="27404"/>
    <lineage>
        <taxon>Eukaryota</taxon>
        <taxon>Metazoa</taxon>
        <taxon>Ecdysozoa</taxon>
        <taxon>Arthropoda</taxon>
        <taxon>Crustacea</taxon>
        <taxon>Branchiopoda</taxon>
        <taxon>Diplostraca</taxon>
        <taxon>Cladocera</taxon>
        <taxon>Anomopoda</taxon>
        <taxon>Daphniidae</taxon>
        <taxon>Daphnia</taxon>
    </lineage>
</organism>
<sequence length="479" mass="52323">MAFASPAFTFTLLIATVSCLMLTTAEEIPDTPEVSIDRESKQLFIAPQFYPANSQYYYPENSPYGNPFGVPAEGSFVSNYQLPGARLPTYPSAYSPLDDPSTPSWRHVQTGGHDHLKWWNKNFHREATINIAPAATECSIAAANNPNIVTDGLGPCKIATQAEQGSITVTLPVANQAAFIAITANSQRNTRVKLICTEMTPIAAATIPKLFTQSGEVKGITDTPRTEIGFMQIVVVSRAAASKMATICCLIVATAEEQLPQTGENRQSKQLFYVPQYYPAPQSQYYYPESSPYGNPFMVPTEEALVPQQSRVPNFPWAYPSSLPLDDSNPSYAAWRVHDGVDDKDKLKWWKKRFNRQALITIQPAAGECLLTGIATDGLGPCKKATDAHHGTLEIKLQASGQIAVVGITASSAVNTRIRLICTDLTAVNVFTHTGRISAVSDTPRTEIGSIQMVVVSTAANGILRCNWRSYYHYTAAYP</sequence>
<dbReference type="AlphaFoldDB" id="A0A8J2RNA3"/>
<keyword evidence="3" id="KW-1185">Reference proteome</keyword>
<comment type="caution">
    <text evidence="2">The sequence shown here is derived from an EMBL/GenBank/DDBJ whole genome shotgun (WGS) entry which is preliminary data.</text>
</comment>
<dbReference type="OrthoDB" id="6355992at2759"/>
<protein>
    <submittedName>
        <fullName evidence="2">Uncharacterized protein</fullName>
    </submittedName>
</protein>
<evidence type="ECO:0000313" key="3">
    <source>
        <dbReference type="Proteomes" id="UP000789390"/>
    </source>
</evidence>
<dbReference type="Proteomes" id="UP000789390">
    <property type="component" value="Unassembled WGS sequence"/>
</dbReference>
<evidence type="ECO:0000313" key="2">
    <source>
        <dbReference type="EMBL" id="CAH0107796.1"/>
    </source>
</evidence>
<feature type="chain" id="PRO_5035327406" evidence="1">
    <location>
        <begin position="26"/>
        <end position="479"/>
    </location>
</feature>
<gene>
    <name evidence="2" type="ORF">DGAL_LOCUS11130</name>
</gene>
<feature type="signal peptide" evidence="1">
    <location>
        <begin position="1"/>
        <end position="25"/>
    </location>
</feature>
<proteinExistence type="predicted"/>
<accession>A0A8J2RNA3</accession>
<reference evidence="2" key="1">
    <citation type="submission" date="2021-11" db="EMBL/GenBank/DDBJ databases">
        <authorList>
            <person name="Schell T."/>
        </authorList>
    </citation>
    <scope>NUCLEOTIDE SEQUENCE</scope>
    <source>
        <strain evidence="2">M5</strain>
    </source>
</reference>
<dbReference type="EMBL" id="CAKKLH010000279">
    <property type="protein sequence ID" value="CAH0107796.1"/>
    <property type="molecule type" value="Genomic_DNA"/>
</dbReference>